<proteinExistence type="predicted"/>
<gene>
    <name evidence="1" type="ORF">LJ656_25255</name>
</gene>
<sequence length="101" mass="10504">MQAELFIDGGVGFFPGLARPIVLDENTLSAPEREELAQLVSAARGAPAGTTAAARKAVPDGRAYRIRLTAGDATTEFSCADPSVPPSFAALMSFIKAHGSR</sequence>
<accession>A0ABS8K1B7</accession>
<protein>
    <submittedName>
        <fullName evidence="1">Uncharacterized protein</fullName>
    </submittedName>
</protein>
<keyword evidence="2" id="KW-1185">Reference proteome</keyword>
<comment type="caution">
    <text evidence="1">The sequence shown here is derived from an EMBL/GenBank/DDBJ whole genome shotgun (WGS) entry which is preliminary data.</text>
</comment>
<dbReference type="Proteomes" id="UP001431019">
    <property type="component" value="Unassembled WGS sequence"/>
</dbReference>
<organism evidence="1 2">
    <name type="scientific">Paraburkholderia sejongensis</name>
    <dbReference type="NCBI Taxonomy" id="2886946"/>
    <lineage>
        <taxon>Bacteria</taxon>
        <taxon>Pseudomonadati</taxon>
        <taxon>Pseudomonadota</taxon>
        <taxon>Betaproteobacteria</taxon>
        <taxon>Burkholderiales</taxon>
        <taxon>Burkholderiaceae</taxon>
        <taxon>Paraburkholderia</taxon>
    </lineage>
</organism>
<evidence type="ECO:0000313" key="1">
    <source>
        <dbReference type="EMBL" id="MCC8395898.1"/>
    </source>
</evidence>
<name>A0ABS8K1B7_9BURK</name>
<reference evidence="1 2" key="1">
    <citation type="submission" date="2021-11" db="EMBL/GenBank/DDBJ databases">
        <authorList>
            <person name="Oh E.-T."/>
            <person name="Kim S.-B."/>
        </authorList>
    </citation>
    <scope>NUCLEOTIDE SEQUENCE [LARGE SCALE GENOMIC DNA]</scope>
    <source>
        <strain evidence="1 2">MMS20-SJTR3</strain>
    </source>
</reference>
<evidence type="ECO:0000313" key="2">
    <source>
        <dbReference type="Proteomes" id="UP001431019"/>
    </source>
</evidence>
<dbReference type="Pfam" id="PF20242">
    <property type="entry name" value="Emfourin"/>
    <property type="match status" value="1"/>
</dbReference>
<dbReference type="EMBL" id="JAJITD010000014">
    <property type="protein sequence ID" value="MCC8395898.1"/>
    <property type="molecule type" value="Genomic_DNA"/>
</dbReference>
<dbReference type="InterPro" id="IPR049457">
    <property type="entry name" value="Emfourin"/>
</dbReference>
<dbReference type="RefSeq" id="WP_230512254.1">
    <property type="nucleotide sequence ID" value="NZ_JAJITD010000014.1"/>
</dbReference>